<evidence type="ECO:0000313" key="2">
    <source>
        <dbReference type="Proteomes" id="UP001293254"/>
    </source>
</evidence>
<protein>
    <submittedName>
        <fullName evidence="1">Uncharacterized protein</fullName>
    </submittedName>
</protein>
<proteinExistence type="predicted"/>
<reference evidence="1" key="2">
    <citation type="journal article" date="2024" name="Plant">
        <title>Genomic evolution and insights into agronomic trait innovations of Sesamum species.</title>
        <authorList>
            <person name="Miao H."/>
            <person name="Wang L."/>
            <person name="Qu L."/>
            <person name="Liu H."/>
            <person name="Sun Y."/>
            <person name="Le M."/>
            <person name="Wang Q."/>
            <person name="Wei S."/>
            <person name="Zheng Y."/>
            <person name="Lin W."/>
            <person name="Duan Y."/>
            <person name="Cao H."/>
            <person name="Xiong S."/>
            <person name="Wang X."/>
            <person name="Wei L."/>
            <person name="Li C."/>
            <person name="Ma Q."/>
            <person name="Ju M."/>
            <person name="Zhao R."/>
            <person name="Li G."/>
            <person name="Mu C."/>
            <person name="Tian Q."/>
            <person name="Mei H."/>
            <person name="Zhang T."/>
            <person name="Gao T."/>
            <person name="Zhang H."/>
        </authorList>
    </citation>
    <scope>NUCLEOTIDE SEQUENCE</scope>
    <source>
        <strain evidence="1">3651</strain>
    </source>
</reference>
<sequence>MVQPNASKPNPEAMITLVSEAQAQAHWPKILSRLHVTLPLWFSPPPLKLASVGEPPPSLRHTIKASPFSWQKVSKHSIFFLFLSSTLHKCEPLCDKLSVVTFVVVLPKPAF</sequence>
<comment type="caution">
    <text evidence="1">The sequence shown here is derived from an EMBL/GenBank/DDBJ whole genome shotgun (WGS) entry which is preliminary data.</text>
</comment>
<dbReference type="EMBL" id="JACGWO010000012">
    <property type="protein sequence ID" value="KAK4414021.1"/>
    <property type="molecule type" value="Genomic_DNA"/>
</dbReference>
<gene>
    <name evidence="1" type="ORF">Salat_2814900</name>
</gene>
<reference evidence="1" key="1">
    <citation type="submission" date="2020-06" db="EMBL/GenBank/DDBJ databases">
        <authorList>
            <person name="Li T."/>
            <person name="Hu X."/>
            <person name="Zhang T."/>
            <person name="Song X."/>
            <person name="Zhang H."/>
            <person name="Dai N."/>
            <person name="Sheng W."/>
            <person name="Hou X."/>
            <person name="Wei L."/>
        </authorList>
    </citation>
    <scope>NUCLEOTIDE SEQUENCE</scope>
    <source>
        <strain evidence="1">3651</strain>
        <tissue evidence="1">Leaf</tissue>
    </source>
</reference>
<dbReference type="Proteomes" id="UP001293254">
    <property type="component" value="Unassembled WGS sequence"/>
</dbReference>
<keyword evidence="2" id="KW-1185">Reference proteome</keyword>
<evidence type="ECO:0000313" key="1">
    <source>
        <dbReference type="EMBL" id="KAK4414021.1"/>
    </source>
</evidence>
<name>A0AAE2C9K8_9LAMI</name>
<accession>A0AAE2C9K8</accession>
<dbReference type="AlphaFoldDB" id="A0AAE2C9K8"/>
<organism evidence="1 2">
    <name type="scientific">Sesamum alatum</name>
    <dbReference type="NCBI Taxonomy" id="300844"/>
    <lineage>
        <taxon>Eukaryota</taxon>
        <taxon>Viridiplantae</taxon>
        <taxon>Streptophyta</taxon>
        <taxon>Embryophyta</taxon>
        <taxon>Tracheophyta</taxon>
        <taxon>Spermatophyta</taxon>
        <taxon>Magnoliopsida</taxon>
        <taxon>eudicotyledons</taxon>
        <taxon>Gunneridae</taxon>
        <taxon>Pentapetalae</taxon>
        <taxon>asterids</taxon>
        <taxon>lamiids</taxon>
        <taxon>Lamiales</taxon>
        <taxon>Pedaliaceae</taxon>
        <taxon>Sesamum</taxon>
    </lineage>
</organism>